<dbReference type="PANTHER" id="PTHR12526:SF630">
    <property type="entry name" value="GLYCOSYLTRANSFERASE"/>
    <property type="match status" value="1"/>
</dbReference>
<comment type="caution">
    <text evidence="3">The sequence shown here is derived from an EMBL/GenBank/DDBJ whole genome shotgun (WGS) entry which is preliminary data.</text>
</comment>
<proteinExistence type="predicted"/>
<name>A0A414INV4_BACUN</name>
<dbReference type="GO" id="GO:0016757">
    <property type="term" value="F:glycosyltransferase activity"/>
    <property type="evidence" value="ECO:0007669"/>
    <property type="project" value="UniProtKB-ARBA"/>
</dbReference>
<evidence type="ECO:0000313" key="3">
    <source>
        <dbReference type="EMBL" id="RHE26109.1"/>
    </source>
</evidence>
<dbReference type="Proteomes" id="UP000283601">
    <property type="component" value="Unassembled WGS sequence"/>
</dbReference>
<dbReference type="InterPro" id="IPR028098">
    <property type="entry name" value="Glyco_trans_4-like_N"/>
</dbReference>
<sequence>MKHLLFFISGLGSGGAQRQIVELAVGFKGMGYNVRFLIYQKKWSEFYYQYIVNHGIEIDGIYEDNYLKRIYKVRRYIRSHKFDVVIAFLEAPSFMAELSGFPSRKWKLIVGERSADPAKRSSFKLRLFLKFHRFADYIVANSYANINIVKEVAPGILSRKFNVIYNMLDKERLLPNENFTYRKNGKLNLLVASSHRYLKNLNGLIEGVHLMDSQYRDNLRISWFGNSRFDTSLEDGLQKIQSYGLQDIFSFHKETLNIYDYMREADAVGLFSFFEGLPNAICEGMYMGKPIVATRVSDVPLLVEDNVNGFLCEANSPSSISHALTLLVKCSVVELSDMGKRNNTKAEELFNKSRILGDYEKMF</sequence>
<reference evidence="3 4" key="1">
    <citation type="submission" date="2018-08" db="EMBL/GenBank/DDBJ databases">
        <title>A genome reference for cultivated species of the human gut microbiota.</title>
        <authorList>
            <person name="Zou Y."/>
            <person name="Xue W."/>
            <person name="Luo G."/>
        </authorList>
    </citation>
    <scope>NUCLEOTIDE SEQUENCE [LARGE SCALE GENOMIC DNA]</scope>
    <source>
        <strain evidence="3 4">AM29-12AC</strain>
    </source>
</reference>
<keyword evidence="3" id="KW-0808">Transferase</keyword>
<evidence type="ECO:0000259" key="1">
    <source>
        <dbReference type="Pfam" id="PF00534"/>
    </source>
</evidence>
<accession>A0A414INV4</accession>
<evidence type="ECO:0000313" key="4">
    <source>
        <dbReference type="Proteomes" id="UP000283601"/>
    </source>
</evidence>
<evidence type="ECO:0000259" key="2">
    <source>
        <dbReference type="Pfam" id="PF13439"/>
    </source>
</evidence>
<dbReference type="Pfam" id="PF00534">
    <property type="entry name" value="Glycos_transf_1"/>
    <property type="match status" value="1"/>
</dbReference>
<dbReference type="InterPro" id="IPR001296">
    <property type="entry name" value="Glyco_trans_1"/>
</dbReference>
<feature type="domain" description="Glycosyl transferase family 1" evidence="1">
    <location>
        <begin position="185"/>
        <end position="340"/>
    </location>
</feature>
<dbReference type="AlphaFoldDB" id="A0A414INV4"/>
<feature type="domain" description="Glycosyltransferase subfamily 4-like N-terminal" evidence="2">
    <location>
        <begin position="14"/>
        <end position="172"/>
    </location>
</feature>
<gene>
    <name evidence="3" type="ORF">DW758_03425</name>
</gene>
<dbReference type="RefSeq" id="WP_117652497.1">
    <property type="nucleotide sequence ID" value="NZ_CALNHV010000018.1"/>
</dbReference>
<dbReference type="SUPFAM" id="SSF53756">
    <property type="entry name" value="UDP-Glycosyltransferase/glycogen phosphorylase"/>
    <property type="match status" value="1"/>
</dbReference>
<dbReference type="Gene3D" id="3.40.50.2000">
    <property type="entry name" value="Glycogen Phosphorylase B"/>
    <property type="match status" value="2"/>
</dbReference>
<organism evidence="3 4">
    <name type="scientific">Bacteroides uniformis</name>
    <dbReference type="NCBI Taxonomy" id="820"/>
    <lineage>
        <taxon>Bacteria</taxon>
        <taxon>Pseudomonadati</taxon>
        <taxon>Bacteroidota</taxon>
        <taxon>Bacteroidia</taxon>
        <taxon>Bacteroidales</taxon>
        <taxon>Bacteroidaceae</taxon>
        <taxon>Bacteroides</taxon>
    </lineage>
</organism>
<protein>
    <submittedName>
        <fullName evidence="3">Glycosyltransferase</fullName>
    </submittedName>
</protein>
<dbReference type="EMBL" id="QSJZ01000001">
    <property type="protein sequence ID" value="RHE26109.1"/>
    <property type="molecule type" value="Genomic_DNA"/>
</dbReference>
<dbReference type="Pfam" id="PF13439">
    <property type="entry name" value="Glyco_transf_4"/>
    <property type="match status" value="1"/>
</dbReference>
<dbReference type="CDD" id="cd03811">
    <property type="entry name" value="GT4_GT28_WabH-like"/>
    <property type="match status" value="1"/>
</dbReference>
<dbReference type="PANTHER" id="PTHR12526">
    <property type="entry name" value="GLYCOSYLTRANSFERASE"/>
    <property type="match status" value="1"/>
</dbReference>